<evidence type="ECO:0000256" key="2">
    <source>
        <dbReference type="ARBA" id="ARBA00022450"/>
    </source>
</evidence>
<dbReference type="InterPro" id="IPR010071">
    <property type="entry name" value="AA_adenyl_dom"/>
</dbReference>
<dbReference type="InterPro" id="IPR000873">
    <property type="entry name" value="AMP-dep_synth/lig_dom"/>
</dbReference>
<accession>A0A1L7NQJ8</accession>
<dbReference type="FunFam" id="2.30.38.10:FF:000001">
    <property type="entry name" value="Non-ribosomal peptide synthetase PvdI"/>
    <property type="match status" value="1"/>
</dbReference>
<organism evidence="6">
    <name type="scientific">Actinomadura sp. SoC090715LN-10</name>
    <dbReference type="NCBI Taxonomy" id="1898655"/>
    <lineage>
        <taxon>Bacteria</taxon>
        <taxon>Bacillati</taxon>
        <taxon>Actinomycetota</taxon>
        <taxon>Actinomycetes</taxon>
        <taxon>Streptosporangiales</taxon>
        <taxon>Thermomonosporaceae</taxon>
        <taxon>Actinomadura</taxon>
    </lineage>
</organism>
<evidence type="ECO:0000259" key="5">
    <source>
        <dbReference type="Pfam" id="PF13193"/>
    </source>
</evidence>
<dbReference type="Gene3D" id="3.40.50.980">
    <property type="match status" value="2"/>
</dbReference>
<dbReference type="NCBIfam" id="TIGR01733">
    <property type="entry name" value="AA-adenyl-dom"/>
    <property type="match status" value="1"/>
</dbReference>
<dbReference type="GO" id="GO:0044550">
    <property type="term" value="P:secondary metabolite biosynthetic process"/>
    <property type="evidence" value="ECO:0007669"/>
    <property type="project" value="TreeGrafter"/>
</dbReference>
<dbReference type="GO" id="GO:0005737">
    <property type="term" value="C:cytoplasm"/>
    <property type="evidence" value="ECO:0007669"/>
    <property type="project" value="TreeGrafter"/>
</dbReference>
<protein>
    <submittedName>
        <fullName evidence="6">Hypothetical non-ribosomal peptide synthetase</fullName>
    </submittedName>
</protein>
<dbReference type="Pfam" id="PF13193">
    <property type="entry name" value="AMP-binding_C"/>
    <property type="match status" value="1"/>
</dbReference>
<comment type="cofactor">
    <cofactor evidence="1">
        <name>pantetheine 4'-phosphate</name>
        <dbReference type="ChEBI" id="CHEBI:47942"/>
    </cofactor>
</comment>
<dbReference type="InterPro" id="IPR025110">
    <property type="entry name" value="AMP-bd_C"/>
</dbReference>
<dbReference type="EMBL" id="LC177433">
    <property type="protein sequence ID" value="BAW27724.1"/>
    <property type="molecule type" value="Genomic_DNA"/>
</dbReference>
<dbReference type="InterPro" id="IPR045851">
    <property type="entry name" value="AMP-bd_C_sf"/>
</dbReference>
<dbReference type="FunFam" id="3.40.50.980:FF:000001">
    <property type="entry name" value="Non-ribosomal peptide synthetase"/>
    <property type="match status" value="1"/>
</dbReference>
<dbReference type="Gene3D" id="3.30.300.30">
    <property type="match status" value="1"/>
</dbReference>
<evidence type="ECO:0000259" key="4">
    <source>
        <dbReference type="Pfam" id="PF00501"/>
    </source>
</evidence>
<name>A0A1L7NQJ8_9ACTN</name>
<keyword evidence="3" id="KW-0597">Phosphoprotein</keyword>
<dbReference type="Pfam" id="PF00501">
    <property type="entry name" value="AMP-binding"/>
    <property type="match status" value="1"/>
</dbReference>
<dbReference type="CDD" id="cd05930">
    <property type="entry name" value="A_NRPS"/>
    <property type="match status" value="1"/>
</dbReference>
<sequence length="574" mass="62347">MDVATDPVSHGYVTLRVRMSHAKIKKLAATSRTTFHMFESEQAVQVSDNIIEQPARSNFSERHLLLHQLVERWVESDPSSVAMWFDGDELTYGALGAAADQVARHLRAAFGVGPDIVVGLLLDRGLHLPVAQLGVLKAGGAWLPLDTLYPKERIARQLADAGARLVITTTDLADLLPRSVPRLCLDDPSSMVGSFSTPDVSSSDGPNPDHLAYVIYTSGSTGTPKGVMISHRAAVNFIHNAVELFRLRPADHIVQFTNPAFDVSVFDFFAALGSGATVVGAPREVLLDVDALQELMIEQRVTVADLPPAVLRLLDPAPLTDLRALFVGLEAFPAALVNRWRTPEREFHNGYGPTEATVTCVDYLCPPEPLDSPPPIGRAMTNHRCYVLDEDFDLVPVGAPGELFLAGTGLARGYLGRPDLTAERFLPDPFSATGERMYRTGDMVRWRADGQLEFLGRTDRQVKIRGLRVELAEVEHALDDCCGVSQSVAVVRDQGSPQAQLIAYVVAAPGVSIDTEEIRVELMERLPLHMVPAVVFELDRLPLTAGGKIDHARLKSMATSTSGHGVAAEPKAGF</sequence>
<feature type="domain" description="AMP-dependent synthetase/ligase" evidence="4">
    <location>
        <begin position="71"/>
        <end position="415"/>
    </location>
</feature>
<dbReference type="InterPro" id="IPR020845">
    <property type="entry name" value="AMP-binding_CS"/>
</dbReference>
<evidence type="ECO:0000313" key="6">
    <source>
        <dbReference type="EMBL" id="BAW27724.1"/>
    </source>
</evidence>
<evidence type="ECO:0000256" key="3">
    <source>
        <dbReference type="ARBA" id="ARBA00022553"/>
    </source>
</evidence>
<feature type="domain" description="AMP-binding enzyme C-terminal" evidence="5">
    <location>
        <begin position="473"/>
        <end position="548"/>
    </location>
</feature>
<dbReference type="InterPro" id="IPR020459">
    <property type="entry name" value="AMP-binding"/>
</dbReference>
<evidence type="ECO:0000256" key="1">
    <source>
        <dbReference type="ARBA" id="ARBA00001957"/>
    </source>
</evidence>
<dbReference type="PROSITE" id="PS00455">
    <property type="entry name" value="AMP_BINDING"/>
    <property type="match status" value="1"/>
</dbReference>
<dbReference type="Gene3D" id="2.30.38.10">
    <property type="entry name" value="Luciferase, Domain 3"/>
    <property type="match status" value="1"/>
</dbReference>
<dbReference type="PANTHER" id="PTHR45527">
    <property type="entry name" value="NONRIBOSOMAL PEPTIDE SYNTHETASE"/>
    <property type="match status" value="1"/>
</dbReference>
<dbReference type="PRINTS" id="PR00154">
    <property type="entry name" value="AMPBINDING"/>
</dbReference>
<dbReference type="GO" id="GO:0043041">
    <property type="term" value="P:amino acid activation for nonribosomal peptide biosynthetic process"/>
    <property type="evidence" value="ECO:0007669"/>
    <property type="project" value="TreeGrafter"/>
</dbReference>
<keyword evidence="2" id="KW-0596">Phosphopantetheine</keyword>
<dbReference type="PANTHER" id="PTHR45527:SF1">
    <property type="entry name" value="FATTY ACID SYNTHASE"/>
    <property type="match status" value="1"/>
</dbReference>
<dbReference type="FunFam" id="3.40.50.12780:FF:000012">
    <property type="entry name" value="Non-ribosomal peptide synthetase"/>
    <property type="match status" value="1"/>
</dbReference>
<proteinExistence type="predicted"/>
<dbReference type="AlphaFoldDB" id="A0A1L7NQJ8"/>
<gene>
    <name evidence="6" type="primary">nrps2</name>
</gene>
<dbReference type="GO" id="GO:0031177">
    <property type="term" value="F:phosphopantetheine binding"/>
    <property type="evidence" value="ECO:0007669"/>
    <property type="project" value="TreeGrafter"/>
</dbReference>
<dbReference type="SUPFAM" id="SSF56801">
    <property type="entry name" value="Acetyl-CoA synthetase-like"/>
    <property type="match status" value="1"/>
</dbReference>
<reference evidence="6" key="1">
    <citation type="journal article" date="2017" name="ACS Chem. Biol.">
        <title>Genome Mining of Amino Group Carrier Protein-Mediated Machinery: Discovery and Biosynthetic Characterization of a Natural Product with Unique Hydrazone Unit.</title>
        <authorList>
            <person name="Matsuda K."/>
            <person name="Hasebe F."/>
            <person name="Shiwa Y."/>
            <person name="Kanesaki Y."/>
            <person name="Tomita T."/>
            <person name="Yoshikawa H."/>
            <person name="Shin-ya K."/>
            <person name="Kuzuyama T."/>
            <person name="Nishiyama M."/>
        </authorList>
    </citation>
    <scope>NUCLEOTIDE SEQUENCE</scope>
    <source>
        <strain evidence="6">SoC090715LN-10</strain>
    </source>
</reference>